<keyword evidence="2" id="KW-1185">Reference proteome</keyword>
<comment type="caution">
    <text evidence="1">The sequence shown here is derived from an EMBL/GenBank/DDBJ whole genome shotgun (WGS) entry which is preliminary data.</text>
</comment>
<evidence type="ECO:0000313" key="1">
    <source>
        <dbReference type="EMBL" id="VCX37873.1"/>
    </source>
</evidence>
<proteinExistence type="predicted"/>
<protein>
    <submittedName>
        <fullName evidence="1">Uncharacterized protein</fullName>
    </submittedName>
</protein>
<dbReference type="Proteomes" id="UP000269945">
    <property type="component" value="Unassembled WGS sequence"/>
</dbReference>
<dbReference type="AlphaFoldDB" id="A0A9X9Q7K9"/>
<gene>
    <name evidence="1" type="ORF">BN2614_LOCUS1</name>
</gene>
<sequence length="50" mass="5992">MAFLILEILNSFHRRLKSMEKLEIWRMLFTLNASGRKSQLFLRSSSLKHI</sequence>
<dbReference type="EMBL" id="CYRY02043460">
    <property type="protein sequence ID" value="VCX37873.1"/>
    <property type="molecule type" value="Genomic_DNA"/>
</dbReference>
<accession>A0A9X9Q7K9</accession>
<evidence type="ECO:0000313" key="2">
    <source>
        <dbReference type="Proteomes" id="UP000269945"/>
    </source>
</evidence>
<organism evidence="1 2">
    <name type="scientific">Gulo gulo</name>
    <name type="common">Wolverine</name>
    <name type="synonym">Gluton</name>
    <dbReference type="NCBI Taxonomy" id="48420"/>
    <lineage>
        <taxon>Eukaryota</taxon>
        <taxon>Metazoa</taxon>
        <taxon>Chordata</taxon>
        <taxon>Craniata</taxon>
        <taxon>Vertebrata</taxon>
        <taxon>Euteleostomi</taxon>
        <taxon>Mammalia</taxon>
        <taxon>Eutheria</taxon>
        <taxon>Laurasiatheria</taxon>
        <taxon>Carnivora</taxon>
        <taxon>Caniformia</taxon>
        <taxon>Musteloidea</taxon>
        <taxon>Mustelidae</taxon>
        <taxon>Guloninae</taxon>
        <taxon>Gulo</taxon>
    </lineage>
</organism>
<name>A0A9X9Q7K9_GULGU</name>
<reference evidence="1 2" key="1">
    <citation type="submission" date="2018-10" db="EMBL/GenBank/DDBJ databases">
        <authorList>
            <person name="Ekblom R."/>
            <person name="Jareborg N."/>
        </authorList>
    </citation>
    <scope>NUCLEOTIDE SEQUENCE [LARGE SCALE GENOMIC DNA]</scope>
    <source>
        <tissue evidence="1">Muscle</tissue>
    </source>
</reference>